<feature type="transmembrane region" description="Helical" evidence="1">
    <location>
        <begin position="118"/>
        <end position="136"/>
    </location>
</feature>
<sequence length="289" mass="31458">MTTMTRQDHSPPTGMEGVDTFQFADLRPLDSGLSILFLATLPMLLWVFTGSFAGIATSLAMLWFLSLALRLIAAGQRIHRDYDLASDARRPRLPRKILGSALLGLVVLVLAGHRFDALLLPLACGALATALSLIAFGTDPLTDKVSPGAELSRDDTEARQAQALDDRLLAVSDLLDPLNDADPLRRAEALRLSVARQLAAAPGDERRFDRVLALSERIAALLETEAPRLLAAQGGPGYSFARRRFVAKVETLSETFDSRALKLTGPSRTDAFDEEARRLLDRMPRESAA</sequence>
<keyword evidence="3" id="KW-1185">Reference proteome</keyword>
<keyword evidence="1" id="KW-1133">Transmembrane helix</keyword>
<evidence type="ECO:0000313" key="3">
    <source>
        <dbReference type="Proteomes" id="UP000596387"/>
    </source>
</evidence>
<organism evidence="2 3">
    <name type="scientific">Ponticoccus alexandrii</name>
    <dbReference type="NCBI Taxonomy" id="1943633"/>
    <lineage>
        <taxon>Bacteria</taxon>
        <taxon>Pseudomonadati</taxon>
        <taxon>Pseudomonadota</taxon>
        <taxon>Alphaproteobacteria</taxon>
        <taxon>Rhodobacterales</taxon>
        <taxon>Roseobacteraceae</taxon>
        <taxon>Ponticoccus</taxon>
    </lineage>
</organism>
<accession>A0ABX7FBP8</accession>
<proteinExistence type="predicted"/>
<feature type="transmembrane region" description="Helical" evidence="1">
    <location>
        <begin position="93"/>
        <end position="112"/>
    </location>
</feature>
<name>A0ABX7FBP8_9RHOB</name>
<dbReference type="RefSeq" id="WP_251374128.1">
    <property type="nucleotide sequence ID" value="NZ_CP047166.1"/>
</dbReference>
<reference evidence="2 3" key="1">
    <citation type="submission" date="2019-12" db="EMBL/GenBank/DDBJ databases">
        <title>Complete Genome Sequence of a Quorum-Sensing Bacterium,Rhodobacteraceae bacterium C31, Isolated from a marine microalgae symbiotic bacteria.</title>
        <authorList>
            <person name="Zhang Y."/>
        </authorList>
    </citation>
    <scope>NUCLEOTIDE SEQUENCE [LARGE SCALE GENOMIC DNA]</scope>
    <source>
        <strain evidence="2 3">C31</strain>
    </source>
</reference>
<keyword evidence="1" id="KW-0472">Membrane</keyword>
<protein>
    <submittedName>
        <fullName evidence="2">Uncharacterized protein</fullName>
    </submittedName>
</protein>
<evidence type="ECO:0000256" key="1">
    <source>
        <dbReference type="SAM" id="Phobius"/>
    </source>
</evidence>
<feature type="transmembrane region" description="Helical" evidence="1">
    <location>
        <begin position="43"/>
        <end position="72"/>
    </location>
</feature>
<keyword evidence="1" id="KW-0812">Transmembrane</keyword>
<gene>
    <name evidence="2" type="ORF">GQA70_17725</name>
</gene>
<dbReference type="EMBL" id="CP047166">
    <property type="protein sequence ID" value="QRF67980.1"/>
    <property type="molecule type" value="Genomic_DNA"/>
</dbReference>
<dbReference type="Proteomes" id="UP000596387">
    <property type="component" value="Chromosome"/>
</dbReference>
<evidence type="ECO:0000313" key="2">
    <source>
        <dbReference type="EMBL" id="QRF67980.1"/>
    </source>
</evidence>